<keyword evidence="4" id="KW-1185">Reference proteome</keyword>
<dbReference type="RefSeq" id="WP_176953273.1">
    <property type="nucleotide sequence ID" value="NZ_FNGF01000002.1"/>
</dbReference>
<dbReference type="AlphaFoldDB" id="A0A1G9G239"/>
<dbReference type="PROSITE" id="PS00036">
    <property type="entry name" value="BZIP_BASIC"/>
    <property type="match status" value="1"/>
</dbReference>
<gene>
    <name evidence="3" type="ORF">SAMN05216298_2167</name>
</gene>
<dbReference type="STRING" id="380244.SAMN05216298_2167"/>
<protein>
    <recommendedName>
        <fullName evidence="2">BZIP domain-containing protein</fullName>
    </recommendedName>
</protein>
<feature type="region of interest" description="Disordered" evidence="1">
    <location>
        <begin position="1"/>
        <end position="56"/>
    </location>
</feature>
<sequence length="56" mass="6513">MSEDPHVRRNRLQNRWSARQQRERDQQQHEPAQSAGGDRDTEATSSSARASEHVDR</sequence>
<dbReference type="Proteomes" id="UP000198662">
    <property type="component" value="Unassembled WGS sequence"/>
</dbReference>
<evidence type="ECO:0000256" key="1">
    <source>
        <dbReference type="SAM" id="MobiDB-lite"/>
    </source>
</evidence>
<evidence type="ECO:0000313" key="3">
    <source>
        <dbReference type="EMBL" id="SDK94734.1"/>
    </source>
</evidence>
<dbReference type="InterPro" id="IPR004827">
    <property type="entry name" value="bZIP"/>
</dbReference>
<evidence type="ECO:0000259" key="2">
    <source>
        <dbReference type="PROSITE" id="PS00036"/>
    </source>
</evidence>
<evidence type="ECO:0000313" key="4">
    <source>
        <dbReference type="Proteomes" id="UP000198662"/>
    </source>
</evidence>
<accession>A0A1G9G239</accession>
<dbReference type="GO" id="GO:0003700">
    <property type="term" value="F:DNA-binding transcription factor activity"/>
    <property type="evidence" value="ECO:0007669"/>
    <property type="project" value="InterPro"/>
</dbReference>
<reference evidence="4" key="1">
    <citation type="submission" date="2016-10" db="EMBL/GenBank/DDBJ databases">
        <authorList>
            <person name="Varghese N."/>
            <person name="Submissions S."/>
        </authorList>
    </citation>
    <scope>NUCLEOTIDE SEQUENCE [LARGE SCALE GENOMIC DNA]</scope>
    <source>
        <strain evidence="4">CGMCC 4.3147</strain>
    </source>
</reference>
<feature type="domain" description="BZIP" evidence="2">
    <location>
        <begin position="9"/>
        <end position="24"/>
    </location>
</feature>
<name>A0A1G9G239_9ACTN</name>
<proteinExistence type="predicted"/>
<dbReference type="EMBL" id="FNGF01000002">
    <property type="protein sequence ID" value="SDK94734.1"/>
    <property type="molecule type" value="Genomic_DNA"/>
</dbReference>
<organism evidence="3 4">
    <name type="scientific">Glycomyces sambucus</name>
    <dbReference type="NCBI Taxonomy" id="380244"/>
    <lineage>
        <taxon>Bacteria</taxon>
        <taxon>Bacillati</taxon>
        <taxon>Actinomycetota</taxon>
        <taxon>Actinomycetes</taxon>
        <taxon>Glycomycetales</taxon>
        <taxon>Glycomycetaceae</taxon>
        <taxon>Glycomyces</taxon>
    </lineage>
</organism>